<dbReference type="Pfam" id="PF03129">
    <property type="entry name" value="HGTP_anticodon"/>
    <property type="match status" value="1"/>
</dbReference>
<dbReference type="EMBL" id="MFVV01000018">
    <property type="protein sequence ID" value="OGJ03490.1"/>
    <property type="molecule type" value="Genomic_DNA"/>
</dbReference>
<evidence type="ECO:0000259" key="6">
    <source>
        <dbReference type="PROSITE" id="PS50862"/>
    </source>
</evidence>
<organism evidence="7 8">
    <name type="scientific">Candidatus Nomurabacteria bacterium RIFCSPLOWO2_12_FULL_46_14</name>
    <dbReference type="NCBI Taxonomy" id="1801797"/>
    <lineage>
        <taxon>Bacteria</taxon>
        <taxon>Candidatus Nomuraibacteriota</taxon>
    </lineage>
</organism>
<dbReference type="GO" id="GO:0005524">
    <property type="term" value="F:ATP binding"/>
    <property type="evidence" value="ECO:0007669"/>
    <property type="project" value="UniProtKB-KW"/>
</dbReference>
<dbReference type="PANTHER" id="PTHR42753">
    <property type="entry name" value="MITOCHONDRIAL RIBOSOME PROTEIN L39/PROLYL-TRNA LIGASE FAMILY MEMBER"/>
    <property type="match status" value="1"/>
</dbReference>
<dbReference type="GO" id="GO:0004827">
    <property type="term" value="F:proline-tRNA ligase activity"/>
    <property type="evidence" value="ECO:0007669"/>
    <property type="project" value="TreeGrafter"/>
</dbReference>
<keyword evidence="5 7" id="KW-0030">Aminoacyl-tRNA synthetase</keyword>
<dbReference type="PROSITE" id="PS50862">
    <property type="entry name" value="AA_TRNA_LIGASE_II"/>
    <property type="match status" value="1"/>
</dbReference>
<dbReference type="InterPro" id="IPR045864">
    <property type="entry name" value="aa-tRNA-synth_II/BPL/LPL"/>
</dbReference>
<keyword evidence="2" id="KW-0547">Nucleotide-binding</keyword>
<dbReference type="InterPro" id="IPR006195">
    <property type="entry name" value="aa-tRNA-synth_II"/>
</dbReference>
<keyword evidence="1" id="KW-0436">Ligase</keyword>
<comment type="caution">
    <text evidence="7">The sequence shown here is derived from an EMBL/GenBank/DDBJ whole genome shotgun (WGS) entry which is preliminary data.</text>
</comment>
<dbReference type="InterPro" id="IPR036621">
    <property type="entry name" value="Anticodon-bd_dom_sf"/>
</dbReference>
<keyword evidence="3" id="KW-0067">ATP-binding</keyword>
<keyword evidence="4" id="KW-0648">Protein biosynthesis</keyword>
<dbReference type="InterPro" id="IPR044140">
    <property type="entry name" value="ProRS_anticodon_short"/>
</dbReference>
<dbReference type="InterPro" id="IPR002314">
    <property type="entry name" value="aa-tRNA-synt_IIb"/>
</dbReference>
<dbReference type="SUPFAM" id="SSF55681">
    <property type="entry name" value="Class II aaRS and biotin synthetases"/>
    <property type="match status" value="1"/>
</dbReference>
<dbReference type="PANTHER" id="PTHR42753:SF2">
    <property type="entry name" value="PROLINE--TRNA LIGASE"/>
    <property type="match status" value="1"/>
</dbReference>
<dbReference type="InterPro" id="IPR050062">
    <property type="entry name" value="Pro-tRNA_synthetase"/>
</dbReference>
<evidence type="ECO:0000256" key="4">
    <source>
        <dbReference type="ARBA" id="ARBA00022917"/>
    </source>
</evidence>
<gene>
    <name evidence="7" type="ORF">A3G06_02775</name>
</gene>
<dbReference type="Gene3D" id="3.30.930.10">
    <property type="entry name" value="Bira Bifunctional Protein, Domain 2"/>
    <property type="match status" value="1"/>
</dbReference>
<dbReference type="Proteomes" id="UP000176192">
    <property type="component" value="Unassembled WGS sequence"/>
</dbReference>
<evidence type="ECO:0000256" key="1">
    <source>
        <dbReference type="ARBA" id="ARBA00022598"/>
    </source>
</evidence>
<sequence length="426" mass="48371">MRQSRLFTKTKKEAPADEISRNAELLIRGGYIHKEMAGVYSYLPLGFRVLKKIENIIRKEMNLVGGVEMKTAILQNKEIWETTNRWDDKEVDIWFKTKLKNGGEVGLSWSNEEDFANILKQYVSSYKDLPLYLYDFKDILRNETRSKSGILRGREFYWKALYSFARDEAEHHDFYEKMKVAYQNIFKRVGISHLTYLTFASGGAFSKYSHEFQTITSAGEDTIYVGEDKALAVNKEVMEDEVLISLGLEKNKLVEMRAIEVGNIFTLGTSKSEALNLSYTDKNGDKKPVFMGSYGIGLGRLMGTVVEVLSDDKGIVWPESIAPFAVHLLRLGEDKVVGQTAEDVYRKLSERGVEVMLDDRDNVSAGEKFADADLLGIPLRAVISERSIKDGGVELKKRTEDKGKIVSSEELLKMLKPSVIRPDAYF</sequence>
<dbReference type="GO" id="GO:0005829">
    <property type="term" value="C:cytosol"/>
    <property type="evidence" value="ECO:0007669"/>
    <property type="project" value="TreeGrafter"/>
</dbReference>
<dbReference type="GO" id="GO:0006433">
    <property type="term" value="P:prolyl-tRNA aminoacylation"/>
    <property type="evidence" value="ECO:0007669"/>
    <property type="project" value="TreeGrafter"/>
</dbReference>
<reference evidence="7 8" key="1">
    <citation type="journal article" date="2016" name="Nat. Commun.">
        <title>Thousands of microbial genomes shed light on interconnected biogeochemical processes in an aquifer system.</title>
        <authorList>
            <person name="Anantharaman K."/>
            <person name="Brown C.T."/>
            <person name="Hug L.A."/>
            <person name="Sharon I."/>
            <person name="Castelle C.J."/>
            <person name="Probst A.J."/>
            <person name="Thomas B.C."/>
            <person name="Singh A."/>
            <person name="Wilkins M.J."/>
            <person name="Karaoz U."/>
            <person name="Brodie E.L."/>
            <person name="Williams K.H."/>
            <person name="Hubbard S.S."/>
            <person name="Banfield J.F."/>
        </authorList>
    </citation>
    <scope>NUCLEOTIDE SEQUENCE [LARGE SCALE GENOMIC DNA]</scope>
</reference>
<evidence type="ECO:0000256" key="2">
    <source>
        <dbReference type="ARBA" id="ARBA00022741"/>
    </source>
</evidence>
<dbReference type="CDD" id="cd00861">
    <property type="entry name" value="ProRS_anticodon_short"/>
    <property type="match status" value="1"/>
</dbReference>
<name>A0A1F6YAY4_9BACT</name>
<dbReference type="Pfam" id="PF00587">
    <property type="entry name" value="tRNA-synt_2b"/>
    <property type="match status" value="1"/>
</dbReference>
<evidence type="ECO:0000313" key="7">
    <source>
        <dbReference type="EMBL" id="OGJ03490.1"/>
    </source>
</evidence>
<evidence type="ECO:0000256" key="5">
    <source>
        <dbReference type="ARBA" id="ARBA00023146"/>
    </source>
</evidence>
<proteinExistence type="predicted"/>
<dbReference type="InterPro" id="IPR004154">
    <property type="entry name" value="Anticodon-bd"/>
</dbReference>
<feature type="domain" description="Aminoacyl-transfer RNA synthetases class-II family profile" evidence="6">
    <location>
        <begin position="38"/>
        <end position="318"/>
    </location>
</feature>
<protein>
    <submittedName>
        <fullName evidence="7">Prolyl-tRNA synthetase</fullName>
    </submittedName>
</protein>
<dbReference type="AlphaFoldDB" id="A0A1F6YAY4"/>
<evidence type="ECO:0000313" key="8">
    <source>
        <dbReference type="Proteomes" id="UP000176192"/>
    </source>
</evidence>
<dbReference type="STRING" id="1801797.A3G06_02775"/>
<evidence type="ECO:0000256" key="3">
    <source>
        <dbReference type="ARBA" id="ARBA00022840"/>
    </source>
</evidence>
<accession>A0A1F6YAY4</accession>
<dbReference type="SUPFAM" id="SSF52954">
    <property type="entry name" value="Class II aaRS ABD-related"/>
    <property type="match status" value="1"/>
</dbReference>
<dbReference type="Gene3D" id="3.40.50.800">
    <property type="entry name" value="Anticodon-binding domain"/>
    <property type="match status" value="1"/>
</dbReference>